<dbReference type="InterPro" id="IPR020000">
    <property type="entry name" value="Phage_P2_LysB"/>
</dbReference>
<sequence>MTWRLTLLLIVMSLALGAALWLRHENSNLRRGFDTANQVASAQKTQITMLKNQLSTASAVSRRQERDQVILRQQLDAANALATHRNKTITRLLNENETLRSWWRTALPDVVVRLHTRPAFDNPDDYLQWLSRREQLPDTGEPPDQQRRSE</sequence>
<organism evidence="1 2">
    <name type="scientific">Edwardsiella hoshinae</name>
    <dbReference type="NCBI Taxonomy" id="93378"/>
    <lineage>
        <taxon>Bacteria</taxon>
        <taxon>Pseudomonadati</taxon>
        <taxon>Pseudomonadota</taxon>
        <taxon>Gammaproteobacteria</taxon>
        <taxon>Enterobacterales</taxon>
        <taxon>Hafniaceae</taxon>
        <taxon>Edwardsiella</taxon>
    </lineage>
</organism>
<dbReference type="Proteomes" id="UP000255248">
    <property type="component" value="Unassembled WGS sequence"/>
</dbReference>
<protein>
    <submittedName>
        <fullName evidence="1">Phage lysis regulatory protein, LysB family</fullName>
    </submittedName>
</protein>
<dbReference type="AlphaFoldDB" id="A0A376DLB7"/>
<dbReference type="NCBIfam" id="TIGR03495">
    <property type="entry name" value="phage_LysB"/>
    <property type="match status" value="1"/>
</dbReference>
<accession>A0A376DLB7</accession>
<proteinExistence type="predicted"/>
<name>A0A376DLB7_9GAMM</name>
<gene>
    <name evidence="1" type="ORF">NCTC12121_03006</name>
</gene>
<dbReference type="OrthoDB" id="6604152at2"/>
<dbReference type="EMBL" id="UFXZ01000001">
    <property type="protein sequence ID" value="STC91390.1"/>
    <property type="molecule type" value="Genomic_DNA"/>
</dbReference>
<dbReference type="STRING" id="93378.A9798_14320"/>
<reference evidence="1 2" key="1">
    <citation type="submission" date="2018-06" db="EMBL/GenBank/DDBJ databases">
        <authorList>
            <consortium name="Pathogen Informatics"/>
            <person name="Doyle S."/>
        </authorList>
    </citation>
    <scope>NUCLEOTIDE SEQUENCE [LARGE SCALE GENOMIC DNA]</scope>
    <source>
        <strain evidence="1 2">NCTC12121</strain>
    </source>
</reference>
<evidence type="ECO:0000313" key="2">
    <source>
        <dbReference type="Proteomes" id="UP000255248"/>
    </source>
</evidence>
<evidence type="ECO:0000313" key="1">
    <source>
        <dbReference type="EMBL" id="STC91390.1"/>
    </source>
</evidence>